<dbReference type="OrthoDB" id="6252103at2759"/>
<feature type="region of interest" description="Disordered" evidence="14">
    <location>
        <begin position="48"/>
        <end position="74"/>
    </location>
</feature>
<keyword evidence="7" id="KW-0969">Cilium</keyword>
<dbReference type="Gene3D" id="2.130.10.10">
    <property type="entry name" value="YVTN repeat-like/Quinoprotein amine dehydrogenase"/>
    <property type="match status" value="3"/>
</dbReference>
<evidence type="ECO:0000256" key="11">
    <source>
        <dbReference type="ARBA" id="ARBA00046056"/>
    </source>
</evidence>
<organism evidence="15 16">
    <name type="scientific">Stylophora pistillata</name>
    <name type="common">Smooth cauliflower coral</name>
    <dbReference type="NCBI Taxonomy" id="50429"/>
    <lineage>
        <taxon>Eukaryota</taxon>
        <taxon>Metazoa</taxon>
        <taxon>Cnidaria</taxon>
        <taxon>Anthozoa</taxon>
        <taxon>Hexacorallia</taxon>
        <taxon>Scleractinia</taxon>
        <taxon>Astrocoeniina</taxon>
        <taxon>Pocilloporidae</taxon>
        <taxon>Stylophora</taxon>
    </lineage>
</organism>
<dbReference type="EMBL" id="LSMT01000139">
    <property type="protein sequence ID" value="PFX25903.1"/>
    <property type="molecule type" value="Genomic_DNA"/>
</dbReference>
<dbReference type="SUPFAM" id="SSF50998">
    <property type="entry name" value="Quinoprotein alcohol dehydrogenase-like"/>
    <property type="match status" value="1"/>
</dbReference>
<evidence type="ECO:0000256" key="14">
    <source>
        <dbReference type="SAM" id="MobiDB-lite"/>
    </source>
</evidence>
<evidence type="ECO:0000313" key="16">
    <source>
        <dbReference type="Proteomes" id="UP000225706"/>
    </source>
</evidence>
<comment type="similarity">
    <text evidence="9">Belongs to the CFAP52 family.</text>
</comment>
<dbReference type="InterPro" id="IPR036322">
    <property type="entry name" value="WD40_repeat_dom_sf"/>
</dbReference>
<gene>
    <name evidence="15" type="primary">WDR16</name>
    <name evidence="15" type="ORF">AWC38_SpisGene9435</name>
</gene>
<proteinExistence type="inferred from homology"/>
<keyword evidence="8" id="KW-0966">Cell projection</keyword>
<dbReference type="SUPFAM" id="SSF50978">
    <property type="entry name" value="WD40 repeat-like"/>
    <property type="match status" value="1"/>
</dbReference>
<feature type="repeat" description="WD" evidence="13">
    <location>
        <begin position="618"/>
        <end position="653"/>
    </location>
</feature>
<feature type="repeat" description="WD" evidence="13">
    <location>
        <begin position="447"/>
        <end position="480"/>
    </location>
</feature>
<evidence type="ECO:0000256" key="12">
    <source>
        <dbReference type="ARBA" id="ARBA00047117"/>
    </source>
</evidence>
<dbReference type="PROSITE" id="PS50294">
    <property type="entry name" value="WD_REPEATS_REGION"/>
    <property type="match status" value="2"/>
</dbReference>
<comment type="caution">
    <text evidence="15">The sequence shown here is derived from an EMBL/GenBank/DDBJ whole genome shotgun (WGS) entry which is preliminary data.</text>
</comment>
<dbReference type="GO" id="GO:0005930">
    <property type="term" value="C:axoneme"/>
    <property type="evidence" value="ECO:0007669"/>
    <property type="project" value="UniProtKB-ARBA"/>
</dbReference>
<feature type="repeat" description="WD" evidence="13">
    <location>
        <begin position="134"/>
        <end position="174"/>
    </location>
</feature>
<keyword evidence="6" id="KW-0282">Flagellum</keyword>
<dbReference type="Pfam" id="PF00400">
    <property type="entry name" value="WD40"/>
    <property type="match status" value="6"/>
</dbReference>
<dbReference type="SMART" id="SM00320">
    <property type="entry name" value="WD40"/>
    <property type="match status" value="12"/>
</dbReference>
<dbReference type="PROSITE" id="PS50082">
    <property type="entry name" value="WD_REPEATS_2"/>
    <property type="match status" value="5"/>
</dbReference>
<dbReference type="GO" id="GO:0031514">
    <property type="term" value="C:motile cilium"/>
    <property type="evidence" value="ECO:0007669"/>
    <property type="project" value="UniProtKB-SubCell"/>
</dbReference>
<feature type="repeat" description="WD" evidence="13">
    <location>
        <begin position="492"/>
        <end position="526"/>
    </location>
</feature>
<feature type="repeat" description="WD" evidence="13">
    <location>
        <begin position="576"/>
        <end position="617"/>
    </location>
</feature>
<keyword evidence="5" id="KW-0677">Repeat</keyword>
<evidence type="ECO:0000256" key="2">
    <source>
        <dbReference type="ARBA" id="ARBA00004496"/>
    </source>
</evidence>
<evidence type="ECO:0000256" key="6">
    <source>
        <dbReference type="ARBA" id="ARBA00022846"/>
    </source>
</evidence>
<reference evidence="16" key="1">
    <citation type="journal article" date="2017" name="bioRxiv">
        <title>Comparative analysis of the genomes of Stylophora pistillata and Acropora digitifera provides evidence for extensive differences between species of corals.</title>
        <authorList>
            <person name="Voolstra C.R."/>
            <person name="Li Y."/>
            <person name="Liew Y.J."/>
            <person name="Baumgarten S."/>
            <person name="Zoccola D."/>
            <person name="Flot J.-F."/>
            <person name="Tambutte S."/>
            <person name="Allemand D."/>
            <person name="Aranda M."/>
        </authorList>
    </citation>
    <scope>NUCLEOTIDE SEQUENCE [LARGE SCALE GENOMIC DNA]</scope>
</reference>
<accession>A0A2B4SA46</accession>
<evidence type="ECO:0000256" key="3">
    <source>
        <dbReference type="ARBA" id="ARBA00022490"/>
    </source>
</evidence>
<dbReference type="PANTHER" id="PTHR13720">
    <property type="entry name" value="WD-40 REPEAT PROTEIN"/>
    <property type="match status" value="1"/>
</dbReference>
<sequence length="653" mass="71538">MGEIEPLDLHAIIGFAGEVPGGLLVNSDREHLIYPLGNTIVVEEIKEDKKAASGGRGSGTKGATKTRTTPEDPKMRQKLLSGHKERCLAVSCLAVSKSGKYLASGEKTHMGFQADVILWDFEKRSIKHTLDPLHKVKVEALAFSPNDKYLVSLGGQDDGSIVVWDVKTGSAICGSMAGAPSAGTTFAVAYANLSDEIFVTGGDNTLRVWELDVENRKIRPTEVGMGQLKRLVKCIQMTENDSHFYCGTTTGDILEINMTTKLMTTYGPLASERLSLGVLAIRIPRKGEILVGSGDGTVAILKVVEKDDKRIIRKTQSVTVDGGITSIALRGQGHQFFVGTKNSQIYLFSYSTFGAKEFDRIKTCHYSPVTDIIFPHDSSDLFLTCAKSEIRIWSTKTNQEIVRITVPNMTCNAIELMRCGTSIISGWDDGKIRAFTPESGRLLYAIDNAHQIGVTAVATTNDKKHIISGGGEGEVRVWTVGGRTWKLKGAMKEKHKGAVTSIKVRRNDLECVSASKDGTCIVWDLEQMVRYTIVFANTMFKAICYNPPESQIITAGTDRKIVYWETYDGGQIRELEGSKRGSIDGMDISFDGTHFVTGGADKEVVVWKYNEGQETHVGKGHGGGITRVKICPNNRWIVSIGTDGSILRWKYPH</sequence>
<dbReference type="InterPro" id="IPR015943">
    <property type="entry name" value="WD40/YVTN_repeat-like_dom_sf"/>
</dbReference>
<dbReference type="PANTHER" id="PTHR13720:SF14">
    <property type="entry name" value="CILIA- AND FLAGELLA-ASSOCIATED PROTEIN 52"/>
    <property type="match status" value="1"/>
</dbReference>
<comment type="function">
    <text evidence="11">Microtubule inner protein (MIP) part of the dynein-decorated doublet microtubules (DMTs) in cilia axoneme. Important for proper ciliary and flagellar beating. May act in cooperation with CFAP45 and axonemal dynein subunit DNAH11. May play a role in cell growth and/or survival.</text>
</comment>
<dbReference type="STRING" id="50429.A0A2B4SA46"/>
<evidence type="ECO:0000256" key="7">
    <source>
        <dbReference type="ARBA" id="ARBA00023069"/>
    </source>
</evidence>
<dbReference type="InterPro" id="IPR019775">
    <property type="entry name" value="WD40_repeat_CS"/>
</dbReference>
<comment type="subcellular location">
    <subcellularLocation>
        <location evidence="1">Cell projection</location>
        <location evidence="1">Cilium</location>
        <location evidence="1">Flagellum</location>
    </subcellularLocation>
    <subcellularLocation>
        <location evidence="2">Cytoplasm</location>
    </subcellularLocation>
</comment>
<evidence type="ECO:0000256" key="13">
    <source>
        <dbReference type="PROSITE-ProRule" id="PRU00221"/>
    </source>
</evidence>
<evidence type="ECO:0000256" key="4">
    <source>
        <dbReference type="ARBA" id="ARBA00022574"/>
    </source>
</evidence>
<name>A0A2B4SA46_STYPI</name>
<dbReference type="InterPro" id="IPR011047">
    <property type="entry name" value="Quinoprotein_ADH-like_sf"/>
</dbReference>
<keyword evidence="16" id="KW-1185">Reference proteome</keyword>
<dbReference type="AlphaFoldDB" id="A0A2B4SA46"/>
<evidence type="ECO:0000256" key="9">
    <source>
        <dbReference type="ARBA" id="ARBA00029456"/>
    </source>
</evidence>
<dbReference type="InterPro" id="IPR001680">
    <property type="entry name" value="WD40_rpt"/>
</dbReference>
<evidence type="ECO:0000256" key="5">
    <source>
        <dbReference type="ARBA" id="ARBA00022737"/>
    </source>
</evidence>
<evidence type="ECO:0000256" key="8">
    <source>
        <dbReference type="ARBA" id="ARBA00023273"/>
    </source>
</evidence>
<dbReference type="FunFam" id="2.130.10.10:FF:001320">
    <property type="entry name" value="Predicted protein"/>
    <property type="match status" value="1"/>
</dbReference>
<dbReference type="InterPro" id="IPR050630">
    <property type="entry name" value="WD_repeat_EMAP"/>
</dbReference>
<protein>
    <recommendedName>
        <fullName evidence="10">Cilia- and flagella-associated protein 52</fullName>
    </recommendedName>
</protein>
<dbReference type="PROSITE" id="PS00678">
    <property type="entry name" value="WD_REPEATS_1"/>
    <property type="match status" value="2"/>
</dbReference>
<evidence type="ECO:0000313" key="15">
    <source>
        <dbReference type="EMBL" id="PFX25903.1"/>
    </source>
</evidence>
<comment type="subunit">
    <text evidence="12">Microtubule inner protein component of sperm flagellar doublet microtubules. Interacts with BRCA2. Interacts with the CCT chaperonin complex. Interacts with HSP70. Interacts with AK8. Interacts with CFAP45. Interacts with DNAI1. Interacts with IQDC.</text>
</comment>
<keyword evidence="3" id="KW-0963">Cytoplasm</keyword>
<dbReference type="Proteomes" id="UP000225706">
    <property type="component" value="Unassembled WGS sequence"/>
</dbReference>
<evidence type="ECO:0000256" key="1">
    <source>
        <dbReference type="ARBA" id="ARBA00004230"/>
    </source>
</evidence>
<keyword evidence="4 13" id="KW-0853">WD repeat</keyword>
<dbReference type="FunFam" id="2.130.10.10:FF:000207">
    <property type="entry name" value="Cilia- and flagella-associated protein 52"/>
    <property type="match status" value="1"/>
</dbReference>
<evidence type="ECO:0000256" key="10">
    <source>
        <dbReference type="ARBA" id="ARBA00029552"/>
    </source>
</evidence>